<evidence type="ECO:0000313" key="3">
    <source>
        <dbReference type="Proteomes" id="UP001163823"/>
    </source>
</evidence>
<dbReference type="EMBL" id="JARAOO010000001">
    <property type="protein sequence ID" value="KAJ7982137.1"/>
    <property type="molecule type" value="Genomic_DNA"/>
</dbReference>
<dbReference type="Proteomes" id="UP001163823">
    <property type="component" value="Chromosome 1"/>
</dbReference>
<comment type="caution">
    <text evidence="2">The sequence shown here is derived from an EMBL/GenBank/DDBJ whole genome shotgun (WGS) entry which is preliminary data.</text>
</comment>
<evidence type="ECO:0000256" key="1">
    <source>
        <dbReference type="SAM" id="MobiDB-lite"/>
    </source>
</evidence>
<evidence type="ECO:0000313" key="2">
    <source>
        <dbReference type="EMBL" id="KAJ7982137.1"/>
    </source>
</evidence>
<name>A0AAD7QIG4_QUISA</name>
<dbReference type="PANTHER" id="PTHR34268">
    <property type="entry name" value="OS01G0321850 PROTEIN"/>
    <property type="match status" value="1"/>
</dbReference>
<accession>A0AAD7QIG4</accession>
<dbReference type="PANTHER" id="PTHR34268:SF8">
    <property type="entry name" value="FAE DOMAIN-CONTAINING PROTEIN"/>
    <property type="match status" value="1"/>
</dbReference>
<feature type="region of interest" description="Disordered" evidence="1">
    <location>
        <begin position="65"/>
        <end position="87"/>
    </location>
</feature>
<protein>
    <submittedName>
        <fullName evidence="2">Transcription termination factor like</fullName>
    </submittedName>
</protein>
<dbReference type="KEGG" id="qsa:O6P43_001294"/>
<dbReference type="AlphaFoldDB" id="A0AAD7QIG4"/>
<feature type="compositionally biased region" description="Polar residues" evidence="1">
    <location>
        <begin position="69"/>
        <end position="80"/>
    </location>
</feature>
<keyword evidence="3" id="KW-1185">Reference proteome</keyword>
<gene>
    <name evidence="2" type="ORF">O6P43_001294</name>
</gene>
<proteinExistence type="predicted"/>
<sequence length="87" mass="9744">MMESSFCDMLMKVAMFILIQALVYLILSNSSNVFSKTIKRSHSFKRARSLSIRRILAVLSELPPEAEQSPCSASSKSHQSPIHEKSS</sequence>
<organism evidence="2 3">
    <name type="scientific">Quillaja saponaria</name>
    <name type="common">Soap bark tree</name>
    <dbReference type="NCBI Taxonomy" id="32244"/>
    <lineage>
        <taxon>Eukaryota</taxon>
        <taxon>Viridiplantae</taxon>
        <taxon>Streptophyta</taxon>
        <taxon>Embryophyta</taxon>
        <taxon>Tracheophyta</taxon>
        <taxon>Spermatophyta</taxon>
        <taxon>Magnoliopsida</taxon>
        <taxon>eudicotyledons</taxon>
        <taxon>Gunneridae</taxon>
        <taxon>Pentapetalae</taxon>
        <taxon>rosids</taxon>
        <taxon>fabids</taxon>
        <taxon>Fabales</taxon>
        <taxon>Quillajaceae</taxon>
        <taxon>Quillaja</taxon>
    </lineage>
</organism>
<reference evidence="2 3" key="1">
    <citation type="journal article" date="2023" name="Science">
        <title>Elucidation of the pathway for biosynthesis of saponin adjuvants from the soapbark tree.</title>
        <authorList>
            <person name="Reed J."/>
            <person name="Orme A."/>
            <person name="El-Demerdash A."/>
            <person name="Owen C."/>
            <person name="Martin L.B.B."/>
            <person name="Misra R.C."/>
            <person name="Kikuchi S."/>
            <person name="Rejzek M."/>
            <person name="Martin A.C."/>
            <person name="Harkess A."/>
            <person name="Leebens-Mack J."/>
            <person name="Louveau T."/>
            <person name="Stephenson M.J."/>
            <person name="Osbourn A."/>
        </authorList>
    </citation>
    <scope>NUCLEOTIDE SEQUENCE [LARGE SCALE GENOMIC DNA]</scope>
    <source>
        <strain evidence="2">S10</strain>
    </source>
</reference>